<organism evidence="3 4">
    <name type="scientific">Paraburkholderia terricola</name>
    <dbReference type="NCBI Taxonomy" id="169427"/>
    <lineage>
        <taxon>Bacteria</taxon>
        <taxon>Pseudomonadati</taxon>
        <taxon>Pseudomonadota</taxon>
        <taxon>Betaproteobacteria</taxon>
        <taxon>Burkholderiales</taxon>
        <taxon>Burkholderiaceae</taxon>
        <taxon>Paraburkholderia</taxon>
    </lineage>
</organism>
<name>A0A1M6L2D7_9BURK</name>
<feature type="domain" description="Thioesterase" evidence="2">
    <location>
        <begin position="67"/>
        <end position="141"/>
    </location>
</feature>
<proteinExistence type="predicted"/>
<dbReference type="EMBL" id="FRAB01000004">
    <property type="protein sequence ID" value="SHJ65357.1"/>
    <property type="molecule type" value="Genomic_DNA"/>
</dbReference>
<evidence type="ECO:0000256" key="1">
    <source>
        <dbReference type="ARBA" id="ARBA00022801"/>
    </source>
</evidence>
<evidence type="ECO:0000259" key="2">
    <source>
        <dbReference type="Pfam" id="PF03061"/>
    </source>
</evidence>
<dbReference type="GO" id="GO:0016289">
    <property type="term" value="F:acyl-CoA hydrolase activity"/>
    <property type="evidence" value="ECO:0007669"/>
    <property type="project" value="UniProtKB-ARBA"/>
</dbReference>
<protein>
    <submittedName>
        <fullName evidence="3">Uncharacterized domain 1-containing protein</fullName>
    </submittedName>
</protein>
<reference evidence="3 4" key="1">
    <citation type="submission" date="2016-11" db="EMBL/GenBank/DDBJ databases">
        <authorList>
            <person name="Jaros S."/>
            <person name="Januszkiewicz K."/>
            <person name="Wedrychowicz H."/>
        </authorList>
    </citation>
    <scope>NUCLEOTIDE SEQUENCE [LARGE SCALE GENOMIC DNA]</scope>
    <source>
        <strain evidence="3 4">LMG 20594</strain>
    </source>
</reference>
<dbReference type="Pfam" id="PF03061">
    <property type="entry name" value="4HBT"/>
    <property type="match status" value="1"/>
</dbReference>
<accession>A0A1M6L2D7</accession>
<dbReference type="CDD" id="cd03443">
    <property type="entry name" value="PaaI_thioesterase"/>
    <property type="match status" value="1"/>
</dbReference>
<evidence type="ECO:0000313" key="4">
    <source>
        <dbReference type="Proteomes" id="UP000184395"/>
    </source>
</evidence>
<dbReference type="RefSeq" id="WP_073427669.1">
    <property type="nucleotide sequence ID" value="NZ_CADFGY010000001.1"/>
</dbReference>
<dbReference type="InterPro" id="IPR006683">
    <property type="entry name" value="Thioestr_dom"/>
</dbReference>
<dbReference type="KEGG" id="pts:CUJ90_06910"/>
<dbReference type="OrthoDB" id="9027997at2"/>
<dbReference type="SUPFAM" id="SSF54637">
    <property type="entry name" value="Thioesterase/thiol ester dehydrase-isomerase"/>
    <property type="match status" value="1"/>
</dbReference>
<dbReference type="Proteomes" id="UP000184395">
    <property type="component" value="Unassembled WGS sequence"/>
</dbReference>
<dbReference type="InterPro" id="IPR029069">
    <property type="entry name" value="HotDog_dom_sf"/>
</dbReference>
<keyword evidence="1" id="KW-0378">Hydrolase</keyword>
<gene>
    <name evidence="3" type="ORF">SAMN05192548_1004225</name>
</gene>
<dbReference type="Gene3D" id="3.10.129.10">
    <property type="entry name" value="Hotdog Thioesterase"/>
    <property type="match status" value="1"/>
</dbReference>
<dbReference type="STRING" id="169427.SAMN05192548_1004225"/>
<sequence>MADVIEPTLRRDNPDRALLHELLSAQASNVTLDMNPALTSLRATLLAGSAEGLSLRFTAPDHSVQGNGVVSGGTLASMLDLAMALALLARLPHGRTCATISLTVDMIEPGYVGDFIADARVKRLGGRVSFVEADLYDATGTRRVASATAPFAVFDVRG</sequence>
<dbReference type="NCBIfam" id="TIGR00369">
    <property type="entry name" value="unchar_dom_1"/>
    <property type="match status" value="1"/>
</dbReference>
<dbReference type="GeneID" id="301977899"/>
<dbReference type="AlphaFoldDB" id="A0A1M6L2D7"/>
<evidence type="ECO:0000313" key="3">
    <source>
        <dbReference type="EMBL" id="SHJ65357.1"/>
    </source>
</evidence>
<dbReference type="InterPro" id="IPR003736">
    <property type="entry name" value="PAAI_dom"/>
</dbReference>